<protein>
    <recommendedName>
        <fullName evidence="5">Pre-rRNA processing protein</fullName>
    </recommendedName>
</protein>
<gene>
    <name evidence="3" type="ORF">EHS24_008818</name>
</gene>
<evidence type="ECO:0000256" key="1">
    <source>
        <dbReference type="SAM" id="MobiDB-lite"/>
    </source>
</evidence>
<dbReference type="InterPro" id="IPR046368">
    <property type="entry name" value="Tag1"/>
</dbReference>
<name>A0A427XMX4_9TREE</name>
<evidence type="ECO:0000313" key="4">
    <source>
        <dbReference type="Proteomes" id="UP000279236"/>
    </source>
</evidence>
<feature type="region of interest" description="Disordered" evidence="1">
    <location>
        <begin position="486"/>
        <end position="509"/>
    </location>
</feature>
<dbReference type="AlphaFoldDB" id="A0A427XMX4"/>
<dbReference type="Proteomes" id="UP000279236">
    <property type="component" value="Unassembled WGS sequence"/>
</dbReference>
<dbReference type="PANTHER" id="PTHR35895">
    <property type="entry name" value="CHROMOSOME 16, WHOLE GENOME SHOTGUN SEQUENCE"/>
    <property type="match status" value="1"/>
</dbReference>
<dbReference type="OrthoDB" id="10039566at2759"/>
<organism evidence="3 4">
    <name type="scientific">Apiotrichum porosum</name>
    <dbReference type="NCBI Taxonomy" id="105984"/>
    <lineage>
        <taxon>Eukaryota</taxon>
        <taxon>Fungi</taxon>
        <taxon>Dikarya</taxon>
        <taxon>Basidiomycota</taxon>
        <taxon>Agaricomycotina</taxon>
        <taxon>Tremellomycetes</taxon>
        <taxon>Trichosporonales</taxon>
        <taxon>Trichosporonaceae</taxon>
        <taxon>Apiotrichum</taxon>
    </lineage>
</organism>
<dbReference type="RefSeq" id="XP_028475192.1">
    <property type="nucleotide sequence ID" value="XM_028624120.1"/>
</dbReference>
<sequence length="600" mass="63810">MPPLAKGKSRPLRDPALERTAAAIAAERTPLLHNGVDSESSSTYSAEYTVDTPATGHSHRRTRRFAVLAVAGSLILGLAIFITLILVASLIPDKTDQAHLQSAFKYIDPQVDILNVKDDGVHVNVTFHGAVDVNVALRLDDSKDASWWQTLRRGTAHAVLGVLPTQAVHVNVPEVLLYAATGASVGLDNLPLLNVSLPGQVVVPLTHGELLPLSIEAVGTPVAPVGKLWTWGQHVWANGTLDVVISVREAQASVPGAWWSQWATVTQRDLSVPLQMPVPAVPNFPPPGRPLNLTRLVTLHEYALSNNAGGIKIAATASVPNPSLRSVPFALPFAILVEGTTMAQVVARASRVTTSTIEIQLSGDVSTLANSEPLNNLLQHYLRGEGSPITVRGHGAMPHGYEHSDIPPPWVLKTLPSLSVDLEFPGPNPKPEIVKQVTIEGMKIGEANGQMIASGTVVADVELPRGLEQIHINVTAIKPDVMVSDGVEDDQGGDEYDPENPPPKAFGRISPDVFLNSTTEPGTDPNRPDILIVRAPFTDLALDVLPGRDGILRGFVSKVVFKGGAMAGIGGVADIEADLFSGGLLQVGGLPVHGEFWVKR</sequence>
<evidence type="ECO:0000313" key="3">
    <source>
        <dbReference type="EMBL" id="RSH80245.1"/>
    </source>
</evidence>
<keyword evidence="2" id="KW-0812">Transmembrane</keyword>
<feature type="transmembrane region" description="Helical" evidence="2">
    <location>
        <begin position="65"/>
        <end position="91"/>
    </location>
</feature>
<evidence type="ECO:0008006" key="5">
    <source>
        <dbReference type="Google" id="ProtNLM"/>
    </source>
</evidence>
<evidence type="ECO:0000256" key="2">
    <source>
        <dbReference type="SAM" id="Phobius"/>
    </source>
</evidence>
<dbReference type="GO" id="GO:0000329">
    <property type="term" value="C:fungal-type vacuole membrane"/>
    <property type="evidence" value="ECO:0007669"/>
    <property type="project" value="InterPro"/>
</dbReference>
<feature type="compositionally biased region" description="Acidic residues" evidence="1">
    <location>
        <begin position="486"/>
        <end position="498"/>
    </location>
</feature>
<dbReference type="GeneID" id="39593361"/>
<reference evidence="3 4" key="1">
    <citation type="submission" date="2018-11" db="EMBL/GenBank/DDBJ databases">
        <title>Genome sequence of Apiotrichum porosum DSM 27194.</title>
        <authorList>
            <person name="Aliyu H."/>
            <person name="Gorte O."/>
            <person name="Ochsenreither K."/>
        </authorList>
    </citation>
    <scope>NUCLEOTIDE SEQUENCE [LARGE SCALE GENOMIC DNA]</scope>
    <source>
        <strain evidence="3 4">DSM 27194</strain>
    </source>
</reference>
<dbReference type="STRING" id="105984.A0A427XMX4"/>
<comment type="caution">
    <text evidence="3">The sequence shown here is derived from an EMBL/GenBank/DDBJ whole genome shotgun (WGS) entry which is preliminary data.</text>
</comment>
<keyword evidence="4" id="KW-1185">Reference proteome</keyword>
<proteinExistence type="predicted"/>
<dbReference type="EMBL" id="RSCE01000008">
    <property type="protein sequence ID" value="RSH80245.1"/>
    <property type="molecule type" value="Genomic_DNA"/>
</dbReference>
<keyword evidence="2" id="KW-1133">Transmembrane helix</keyword>
<accession>A0A427XMX4</accession>
<dbReference type="PANTHER" id="PTHR35895:SF3">
    <property type="entry name" value="PRE-RRNA PROCESSING PROTEIN"/>
    <property type="match status" value="1"/>
</dbReference>
<keyword evidence="2" id="KW-0472">Membrane</keyword>